<comment type="caution">
    <text evidence="3">The sequence shown here is derived from an EMBL/GenBank/DDBJ whole genome shotgun (WGS) entry which is preliminary data.</text>
</comment>
<name>A0A3M9XNT4_9HYPH</name>
<evidence type="ECO:0000313" key="3">
    <source>
        <dbReference type="EMBL" id="RNJ49977.1"/>
    </source>
</evidence>
<dbReference type="Proteomes" id="UP000268623">
    <property type="component" value="Unassembled WGS sequence"/>
</dbReference>
<organism evidence="3 4">
    <name type="scientific">Methylocystis hirsuta</name>
    <dbReference type="NCBI Taxonomy" id="369798"/>
    <lineage>
        <taxon>Bacteria</taxon>
        <taxon>Pseudomonadati</taxon>
        <taxon>Pseudomonadota</taxon>
        <taxon>Alphaproteobacteria</taxon>
        <taxon>Hyphomicrobiales</taxon>
        <taxon>Methylocystaceae</taxon>
        <taxon>Methylocystis</taxon>
    </lineage>
</organism>
<dbReference type="Pfam" id="PF06445">
    <property type="entry name" value="GyrI-like"/>
    <property type="match status" value="1"/>
</dbReference>
<gene>
    <name evidence="3" type="ORF">D1O30_10555</name>
</gene>
<dbReference type="Gene3D" id="3.20.80.10">
    <property type="entry name" value="Regulatory factor, effector binding domain"/>
    <property type="match status" value="1"/>
</dbReference>
<evidence type="ECO:0000313" key="4">
    <source>
        <dbReference type="Proteomes" id="UP000268623"/>
    </source>
</evidence>
<sequence length="251" mass="26421">MEEEPGLLDSLRRHWRALAIFTVLIAGAAIYSERALIPVGGVEEADKSATPQKPAPPNAAPDTKSSETSDAKPDDVKPGEAKPGDAAPPTAHDEAAQAMMSQTVTVEARPAAVIKGQGKWEDAAKTISEALGRLNDAVGASGFAVNGRPIAVFTRTDDAGFAFEAMVPLAAAPEGKPKLPEGVSIGASPAGKALKFQHRGAYDEIEATYEAIAAYLDEKGLDTKDLILEEYLTDFKGDDASVDVDIYVFLK</sequence>
<dbReference type="OrthoDB" id="8449526at2"/>
<accession>A0A3M9XNT4</accession>
<evidence type="ECO:0000259" key="2">
    <source>
        <dbReference type="SMART" id="SM00871"/>
    </source>
</evidence>
<proteinExistence type="predicted"/>
<feature type="compositionally biased region" description="Basic and acidic residues" evidence="1">
    <location>
        <begin position="64"/>
        <end position="83"/>
    </location>
</feature>
<dbReference type="InterPro" id="IPR011256">
    <property type="entry name" value="Reg_factor_effector_dom_sf"/>
</dbReference>
<dbReference type="SMART" id="SM00871">
    <property type="entry name" value="AraC_E_bind"/>
    <property type="match status" value="1"/>
</dbReference>
<feature type="domain" description="AraC effector-binding" evidence="2">
    <location>
        <begin position="99"/>
        <end position="251"/>
    </location>
</feature>
<reference evidence="3 4" key="1">
    <citation type="submission" date="2018-08" db="EMBL/GenBank/DDBJ databases">
        <title>Genome sequence of Methylocystis hirsuta CSC1, a methanotroph able to accumulate PHAs.</title>
        <authorList>
            <person name="Bordel S."/>
            <person name="Rodriguez E."/>
            <person name="Gancedo J."/>
            <person name="Munoz R."/>
        </authorList>
    </citation>
    <scope>NUCLEOTIDE SEQUENCE [LARGE SCALE GENOMIC DNA]</scope>
    <source>
        <strain evidence="3 4">CSC1</strain>
    </source>
</reference>
<evidence type="ECO:0000256" key="1">
    <source>
        <dbReference type="SAM" id="MobiDB-lite"/>
    </source>
</evidence>
<keyword evidence="4" id="KW-1185">Reference proteome</keyword>
<dbReference type="InterPro" id="IPR029442">
    <property type="entry name" value="GyrI-like"/>
</dbReference>
<dbReference type="InterPro" id="IPR010499">
    <property type="entry name" value="AraC_E-bd"/>
</dbReference>
<dbReference type="AlphaFoldDB" id="A0A3M9XNT4"/>
<dbReference type="EMBL" id="QWDD01000001">
    <property type="protein sequence ID" value="RNJ49977.1"/>
    <property type="molecule type" value="Genomic_DNA"/>
</dbReference>
<dbReference type="SUPFAM" id="SSF55136">
    <property type="entry name" value="Probable bacterial effector-binding domain"/>
    <property type="match status" value="1"/>
</dbReference>
<feature type="region of interest" description="Disordered" evidence="1">
    <location>
        <begin position="43"/>
        <end position="97"/>
    </location>
</feature>
<dbReference type="RefSeq" id="WP_123175935.1">
    <property type="nucleotide sequence ID" value="NZ_QWDD01000001.1"/>
</dbReference>
<protein>
    <submittedName>
        <fullName evidence="3">AraC family transcriptional regulator</fullName>
    </submittedName>
</protein>